<organism evidence="1 2">
    <name type="scientific">Sanguibacter gelidistatuariae</name>
    <dbReference type="NCBI Taxonomy" id="1814289"/>
    <lineage>
        <taxon>Bacteria</taxon>
        <taxon>Bacillati</taxon>
        <taxon>Actinomycetota</taxon>
        <taxon>Actinomycetes</taxon>
        <taxon>Micrococcales</taxon>
        <taxon>Sanguibacteraceae</taxon>
        <taxon>Sanguibacter</taxon>
    </lineage>
</organism>
<gene>
    <name evidence="1" type="ORF">SAMN05216410_3133</name>
</gene>
<reference evidence="1 2" key="1">
    <citation type="submission" date="2016-09" db="EMBL/GenBank/DDBJ databases">
        <authorList>
            <person name="Capua I."/>
            <person name="De Benedictis P."/>
            <person name="Joannis T."/>
            <person name="Lombin L.H."/>
            <person name="Cattoli G."/>
        </authorList>
    </citation>
    <scope>NUCLEOTIDE SEQUENCE [LARGE SCALE GENOMIC DNA]</scope>
    <source>
        <strain evidence="1 2">ISLP-3</strain>
    </source>
</reference>
<sequence length="384" mass="40702">MALAIPRTELLRLRLRSHGLTRPSKGPVAGVSGAVAPDAAAARMFALQGQDLPGALWSIGQRAPGTDLAQVRTAFDSGELVRSWPLRGTLHVLAAEDLGWVLALTGARSLGGAAGRERQLGLDAAAFDVAREVAAGVLERGRQASRAELFAAFDRAGVSTDGQRGVHLLWHLAVEGLLVLGPFRGAEQFVVLTEEWIPQPRALSGDEAVRELVVRYLTGRGPATLADLTWWSKLPVTAARRALDDLRDSLTELSCAGTTSWALGSTLDRVAGESPRQVLMLPGFDEFLLGYSDRSAPLAPHHAPLTVPGGNGVFKPTVVVGGRVVGLWSRRASAHRVIVTCSPFDKPFPPRVAAALASAAADYGRFHGLEAQIVLGDPVRTRSG</sequence>
<dbReference type="GO" id="GO:0003677">
    <property type="term" value="F:DNA binding"/>
    <property type="evidence" value="ECO:0007669"/>
    <property type="project" value="UniProtKB-KW"/>
</dbReference>
<accession>A0A1G6TMH3</accession>
<dbReference type="Pfam" id="PF06224">
    <property type="entry name" value="AlkZ-like"/>
    <property type="match status" value="1"/>
</dbReference>
<dbReference type="EMBL" id="FMYH01000006">
    <property type="protein sequence ID" value="SDD29525.1"/>
    <property type="molecule type" value="Genomic_DNA"/>
</dbReference>
<proteinExistence type="predicted"/>
<dbReference type="AlphaFoldDB" id="A0A1G6TMH3"/>
<name>A0A1G6TMH3_9MICO</name>
<evidence type="ECO:0000313" key="1">
    <source>
        <dbReference type="EMBL" id="SDD29525.1"/>
    </source>
</evidence>
<protein>
    <submittedName>
        <fullName evidence="1">Winged helix DNA-binding domain-containing protein</fullName>
    </submittedName>
</protein>
<dbReference type="Proteomes" id="UP000199039">
    <property type="component" value="Unassembled WGS sequence"/>
</dbReference>
<evidence type="ECO:0000313" key="2">
    <source>
        <dbReference type="Proteomes" id="UP000199039"/>
    </source>
</evidence>
<dbReference type="PANTHER" id="PTHR38479:SF2">
    <property type="entry name" value="WINGED HELIX DNA-BINDING DOMAIN-CONTAINING PROTEIN"/>
    <property type="match status" value="1"/>
</dbReference>
<dbReference type="PANTHER" id="PTHR38479">
    <property type="entry name" value="LMO0824 PROTEIN"/>
    <property type="match status" value="1"/>
</dbReference>
<keyword evidence="1" id="KW-0238">DNA-binding</keyword>
<dbReference type="RefSeq" id="WP_175559138.1">
    <property type="nucleotide sequence ID" value="NZ_FMYH01000006.1"/>
</dbReference>
<dbReference type="InterPro" id="IPR009351">
    <property type="entry name" value="AlkZ-like"/>
</dbReference>
<keyword evidence="2" id="KW-1185">Reference proteome</keyword>